<protein>
    <submittedName>
        <fullName evidence="3">Uncharacterized protein</fullName>
    </submittedName>
</protein>
<feature type="signal peptide" evidence="2">
    <location>
        <begin position="1"/>
        <end position="21"/>
    </location>
</feature>
<organism evidence="3 4">
    <name type="scientific">Pedosphaera parvula (strain Ellin514)</name>
    <dbReference type="NCBI Taxonomy" id="320771"/>
    <lineage>
        <taxon>Bacteria</taxon>
        <taxon>Pseudomonadati</taxon>
        <taxon>Verrucomicrobiota</taxon>
        <taxon>Pedosphaerae</taxon>
        <taxon>Pedosphaerales</taxon>
        <taxon>Pedosphaeraceae</taxon>
        <taxon>Pedosphaera</taxon>
    </lineage>
</organism>
<dbReference type="Proteomes" id="UP000003688">
    <property type="component" value="Unassembled WGS sequence"/>
</dbReference>
<feature type="chain" id="PRO_5002895110" evidence="2">
    <location>
        <begin position="22"/>
        <end position="210"/>
    </location>
</feature>
<dbReference type="RefSeq" id="WP_007418619.1">
    <property type="nucleotide sequence ID" value="NZ_ABOX02000073.1"/>
</dbReference>
<name>B9XS36_PEDPL</name>
<reference evidence="3 4" key="1">
    <citation type="journal article" date="2011" name="J. Bacteriol.">
        <title>Genome sequence of 'Pedosphaera parvula' Ellin514, an aerobic Verrucomicrobial isolate from pasture soil.</title>
        <authorList>
            <person name="Kant R."/>
            <person name="van Passel M.W."/>
            <person name="Sangwan P."/>
            <person name="Palva A."/>
            <person name="Lucas S."/>
            <person name="Copeland A."/>
            <person name="Lapidus A."/>
            <person name="Glavina Del Rio T."/>
            <person name="Dalin E."/>
            <person name="Tice H."/>
            <person name="Bruce D."/>
            <person name="Goodwin L."/>
            <person name="Pitluck S."/>
            <person name="Chertkov O."/>
            <person name="Larimer F.W."/>
            <person name="Land M.L."/>
            <person name="Hauser L."/>
            <person name="Brettin T.S."/>
            <person name="Detter J.C."/>
            <person name="Han S."/>
            <person name="de Vos W.M."/>
            <person name="Janssen P.H."/>
            <person name="Smidt H."/>
        </authorList>
    </citation>
    <scope>NUCLEOTIDE SEQUENCE [LARGE SCALE GENOMIC DNA]</scope>
    <source>
        <strain evidence="3 4">Ellin514</strain>
    </source>
</reference>
<sequence length="210" mass="22862" precursor="true">MMQTFWLTVLMGSMVVVGVQADNAPALAAASDKPNSASSSNDSNETLRKGFPIKGAGTLQLSYPKSWSDSMREVRQSNRPVTMIKLSPGNEQDFAVMLEVAQVGEDKTRNLDVKAFLTQVGKMELPHAVEKSIDIQELNGPEVNGAYFTVTDKKFTAGMPQPGEYKYLTQGYAKLKGLVITFRVVSNRPEGAGKATALDMVRSARLLTDL</sequence>
<feature type="region of interest" description="Disordered" evidence="1">
    <location>
        <begin position="28"/>
        <end position="50"/>
    </location>
</feature>
<keyword evidence="2" id="KW-0732">Signal</keyword>
<evidence type="ECO:0000256" key="2">
    <source>
        <dbReference type="SAM" id="SignalP"/>
    </source>
</evidence>
<dbReference type="OrthoDB" id="8561114at2"/>
<evidence type="ECO:0000256" key="1">
    <source>
        <dbReference type="SAM" id="MobiDB-lite"/>
    </source>
</evidence>
<evidence type="ECO:0000313" key="4">
    <source>
        <dbReference type="Proteomes" id="UP000003688"/>
    </source>
</evidence>
<proteinExistence type="predicted"/>
<comment type="caution">
    <text evidence="3">The sequence shown here is derived from an EMBL/GenBank/DDBJ whole genome shotgun (WGS) entry which is preliminary data.</text>
</comment>
<gene>
    <name evidence="3" type="ORF">Cflav_PD0447</name>
</gene>
<keyword evidence="4" id="KW-1185">Reference proteome</keyword>
<dbReference type="STRING" id="320771.Cflav_PD0447"/>
<evidence type="ECO:0000313" key="3">
    <source>
        <dbReference type="EMBL" id="EEF57332.1"/>
    </source>
</evidence>
<dbReference type="EMBL" id="ABOX02000073">
    <property type="protein sequence ID" value="EEF57332.1"/>
    <property type="molecule type" value="Genomic_DNA"/>
</dbReference>
<accession>B9XS36</accession>
<feature type="compositionally biased region" description="Polar residues" evidence="1">
    <location>
        <begin position="33"/>
        <end position="44"/>
    </location>
</feature>
<dbReference type="AlphaFoldDB" id="B9XS36"/>